<evidence type="ECO:0000313" key="3">
    <source>
        <dbReference type="Proteomes" id="UP000232323"/>
    </source>
</evidence>
<feature type="compositionally biased region" description="Polar residues" evidence="1">
    <location>
        <begin position="50"/>
        <end position="79"/>
    </location>
</feature>
<gene>
    <name evidence="2" type="ORF">CEUSTIGMA_g13247.t1</name>
</gene>
<feature type="region of interest" description="Disordered" evidence="1">
    <location>
        <begin position="44"/>
        <end position="126"/>
    </location>
</feature>
<accession>A0A250XSC9</accession>
<evidence type="ECO:0000313" key="2">
    <source>
        <dbReference type="EMBL" id="GAX85832.1"/>
    </source>
</evidence>
<feature type="compositionally biased region" description="Low complexity" evidence="1">
    <location>
        <begin position="113"/>
        <end position="124"/>
    </location>
</feature>
<dbReference type="OrthoDB" id="548708at2759"/>
<sequence>MLEARQDSFELLAMELDLLVGNAKGLPEVFPVLAPLPPTQEWQFNPHDQYLSNSDLRNHSNGSSSFEGYSDVSNSQLDANKQIGRRKSLTSPKGKSGKPSRWNRDKSKMGSLEQQQQEQQALADAAERENRQLRLRATAMEHILVARERQLSILHQYQRMCGPGSTMQNSKEAQEWHEAASASMTALATKLHEFVDEASLLFLQMSNNESRGDDAANEEIHSNISAKVLKICAVMGHAFTLNPAMQFQMSTFRMDMQSSGPPPEKGHWDRVARELKLEQDQVDEVAVCWEYNLSSMAKSQAELMTLRSELGDAAGRLKQLELQKILSTAMHNEGIAYRTLCFTLYGQIFTPIQMAKAIVHSFPYFPHACELMTSILGLEAPMIMTI</sequence>
<dbReference type="AlphaFoldDB" id="A0A250XSC9"/>
<organism evidence="2 3">
    <name type="scientific">Chlamydomonas eustigma</name>
    <dbReference type="NCBI Taxonomy" id="1157962"/>
    <lineage>
        <taxon>Eukaryota</taxon>
        <taxon>Viridiplantae</taxon>
        <taxon>Chlorophyta</taxon>
        <taxon>core chlorophytes</taxon>
        <taxon>Chlorophyceae</taxon>
        <taxon>CS clade</taxon>
        <taxon>Chlamydomonadales</taxon>
        <taxon>Chlamydomonadaceae</taxon>
        <taxon>Chlamydomonas</taxon>
    </lineage>
</organism>
<name>A0A250XSC9_9CHLO</name>
<protein>
    <submittedName>
        <fullName evidence="2">Uncharacterized protein</fullName>
    </submittedName>
</protein>
<dbReference type="Proteomes" id="UP000232323">
    <property type="component" value="Unassembled WGS sequence"/>
</dbReference>
<proteinExistence type="predicted"/>
<reference evidence="2 3" key="1">
    <citation type="submission" date="2017-08" db="EMBL/GenBank/DDBJ databases">
        <title>Acidophilic green algal genome provides insights into adaptation to an acidic environment.</title>
        <authorList>
            <person name="Hirooka S."/>
            <person name="Hirose Y."/>
            <person name="Kanesaki Y."/>
            <person name="Higuchi S."/>
            <person name="Fujiwara T."/>
            <person name="Onuma R."/>
            <person name="Era A."/>
            <person name="Ohbayashi R."/>
            <person name="Uzuka A."/>
            <person name="Nozaki H."/>
            <person name="Yoshikawa H."/>
            <person name="Miyagishima S.Y."/>
        </authorList>
    </citation>
    <scope>NUCLEOTIDE SEQUENCE [LARGE SCALE GENOMIC DNA]</scope>
    <source>
        <strain evidence="2 3">NIES-2499</strain>
    </source>
</reference>
<evidence type="ECO:0000256" key="1">
    <source>
        <dbReference type="SAM" id="MobiDB-lite"/>
    </source>
</evidence>
<keyword evidence="3" id="KW-1185">Reference proteome</keyword>
<dbReference type="EMBL" id="BEGY01000195">
    <property type="protein sequence ID" value="GAX85832.1"/>
    <property type="molecule type" value="Genomic_DNA"/>
</dbReference>
<comment type="caution">
    <text evidence="2">The sequence shown here is derived from an EMBL/GenBank/DDBJ whole genome shotgun (WGS) entry which is preliminary data.</text>
</comment>